<dbReference type="GO" id="GO:0003700">
    <property type="term" value="F:DNA-binding transcription factor activity"/>
    <property type="evidence" value="ECO:0007669"/>
    <property type="project" value="InterPro"/>
</dbReference>
<dbReference type="PANTHER" id="PTHR46796:SF13">
    <property type="entry name" value="HTH-TYPE TRANSCRIPTIONAL ACTIVATOR RHAS"/>
    <property type="match status" value="1"/>
</dbReference>
<dbReference type="STRING" id="1429083.GCA_001885685_01227"/>
<dbReference type="PROSITE" id="PS01124">
    <property type="entry name" value="HTH_ARAC_FAMILY_2"/>
    <property type="match status" value="1"/>
</dbReference>
<evidence type="ECO:0000256" key="4">
    <source>
        <dbReference type="ARBA" id="ARBA00037345"/>
    </source>
</evidence>
<dbReference type="InterPro" id="IPR050204">
    <property type="entry name" value="AraC_XylS_family_regulators"/>
</dbReference>
<feature type="domain" description="HTH araC/xylS-type" evidence="5">
    <location>
        <begin position="28"/>
        <end position="127"/>
    </location>
</feature>
<evidence type="ECO:0000256" key="1">
    <source>
        <dbReference type="ARBA" id="ARBA00023015"/>
    </source>
</evidence>
<dbReference type="Pfam" id="PF12833">
    <property type="entry name" value="HTH_18"/>
    <property type="match status" value="1"/>
</dbReference>
<dbReference type="Gene3D" id="1.10.10.60">
    <property type="entry name" value="Homeodomain-like"/>
    <property type="match status" value="1"/>
</dbReference>
<evidence type="ECO:0000256" key="3">
    <source>
        <dbReference type="ARBA" id="ARBA00023163"/>
    </source>
</evidence>
<evidence type="ECO:0000313" key="6">
    <source>
        <dbReference type="EMBL" id="SEK83298.1"/>
    </source>
</evidence>
<dbReference type="PANTHER" id="PTHR46796">
    <property type="entry name" value="HTH-TYPE TRANSCRIPTIONAL ACTIVATOR RHAS-RELATED"/>
    <property type="match status" value="1"/>
</dbReference>
<dbReference type="EMBL" id="FOAS01000005">
    <property type="protein sequence ID" value="SEK83298.1"/>
    <property type="molecule type" value="Genomic_DNA"/>
</dbReference>
<name>A0A1H7K8X7_9GAMM</name>
<dbReference type="Proteomes" id="UP000185766">
    <property type="component" value="Unassembled WGS sequence"/>
</dbReference>
<dbReference type="AlphaFoldDB" id="A0A1H7K8X7"/>
<gene>
    <name evidence="6" type="ORF">SAMN05216214_105198</name>
</gene>
<dbReference type="RefSeq" id="WP_175474884.1">
    <property type="nucleotide sequence ID" value="NZ_FOAS01000005.1"/>
</dbReference>
<accession>A0A1H7K8X7</accession>
<dbReference type="InterPro" id="IPR018060">
    <property type="entry name" value="HTH_AraC"/>
</dbReference>
<keyword evidence="3" id="KW-0804">Transcription</keyword>
<dbReference type="SUPFAM" id="SSF46689">
    <property type="entry name" value="Homeodomain-like"/>
    <property type="match status" value="1"/>
</dbReference>
<keyword evidence="2 6" id="KW-0238">DNA-binding</keyword>
<proteinExistence type="predicted"/>
<dbReference type="GO" id="GO:0043565">
    <property type="term" value="F:sequence-specific DNA binding"/>
    <property type="evidence" value="ECO:0007669"/>
    <property type="project" value="InterPro"/>
</dbReference>
<organism evidence="6 7">
    <name type="scientific">Atopomonas hussainii</name>
    <dbReference type="NCBI Taxonomy" id="1429083"/>
    <lineage>
        <taxon>Bacteria</taxon>
        <taxon>Pseudomonadati</taxon>
        <taxon>Pseudomonadota</taxon>
        <taxon>Gammaproteobacteria</taxon>
        <taxon>Pseudomonadales</taxon>
        <taxon>Pseudomonadaceae</taxon>
        <taxon>Atopomonas</taxon>
    </lineage>
</organism>
<protein>
    <submittedName>
        <fullName evidence="6">AraC-type DNA-binding protein</fullName>
    </submittedName>
</protein>
<dbReference type="InterPro" id="IPR009057">
    <property type="entry name" value="Homeodomain-like_sf"/>
</dbReference>
<keyword evidence="1" id="KW-0805">Transcription regulation</keyword>
<reference evidence="6 7" key="1">
    <citation type="submission" date="2016-10" db="EMBL/GenBank/DDBJ databases">
        <authorList>
            <person name="de Groot N.N."/>
        </authorList>
    </citation>
    <scope>NUCLEOTIDE SEQUENCE [LARGE SCALE GENOMIC DNA]</scope>
    <source>
        <strain evidence="6 7">JCM 19513</strain>
    </source>
</reference>
<keyword evidence="7" id="KW-1185">Reference proteome</keyword>
<evidence type="ECO:0000259" key="5">
    <source>
        <dbReference type="PROSITE" id="PS01124"/>
    </source>
</evidence>
<evidence type="ECO:0000313" key="7">
    <source>
        <dbReference type="Proteomes" id="UP000185766"/>
    </source>
</evidence>
<dbReference type="SMART" id="SM00342">
    <property type="entry name" value="HTH_ARAC"/>
    <property type="match status" value="1"/>
</dbReference>
<comment type="function">
    <text evidence="4">Regulatory protein of the TOL plasmid xyl operons. XylS activates the xylXYZLTEGFJQKIH operon required for the degradation of toluene, m-xylene and p-xylene.</text>
</comment>
<evidence type="ECO:0000256" key="2">
    <source>
        <dbReference type="ARBA" id="ARBA00023125"/>
    </source>
</evidence>
<sequence length="312" mass="34835">MRNAAPHMLAPEYALLKNLPRHQRKRFETALQLMHSMPGSTLAWQEVAKRSAISPYHFHRQFTRVFHETPGSYLSRLQLQWAVSMLLDSPQKKILDIALTCGFSSSQALAKALQRELQHTAKAIKAIGQSGTLDELRSVLEPLAHRVSADQAPLEIQLAENLPCRLEVLERRALRLETLPDIGFEELCEQLGEKLYSRAILTPVKLLDAPWEDCIQWFGSWCKATTESAKHKLVPAGEYLTCECYIASDMGYLAALEGMEKQAAKLGVNPDWEGLCVEQVLELDDSLSGGIVLRVEIPISRAETAPAPDNSP</sequence>